<name>A0AC34GH27_9BILA</name>
<dbReference type="Proteomes" id="UP000887579">
    <property type="component" value="Unplaced"/>
</dbReference>
<accession>A0AC34GH27</accession>
<proteinExistence type="predicted"/>
<organism evidence="1 2">
    <name type="scientific">Panagrolaimus sp. ES5</name>
    <dbReference type="NCBI Taxonomy" id="591445"/>
    <lineage>
        <taxon>Eukaryota</taxon>
        <taxon>Metazoa</taxon>
        <taxon>Ecdysozoa</taxon>
        <taxon>Nematoda</taxon>
        <taxon>Chromadorea</taxon>
        <taxon>Rhabditida</taxon>
        <taxon>Tylenchina</taxon>
        <taxon>Panagrolaimomorpha</taxon>
        <taxon>Panagrolaimoidea</taxon>
        <taxon>Panagrolaimidae</taxon>
        <taxon>Panagrolaimus</taxon>
    </lineage>
</organism>
<evidence type="ECO:0000313" key="2">
    <source>
        <dbReference type="WBParaSite" id="ES5_v2.g29022.t1"/>
    </source>
</evidence>
<evidence type="ECO:0000313" key="1">
    <source>
        <dbReference type="Proteomes" id="UP000887579"/>
    </source>
</evidence>
<protein>
    <submittedName>
        <fullName evidence="2">Uncharacterized protein</fullName>
    </submittedName>
</protein>
<reference evidence="2" key="1">
    <citation type="submission" date="2022-11" db="UniProtKB">
        <authorList>
            <consortium name="WormBaseParasite"/>
        </authorList>
    </citation>
    <scope>IDENTIFICATION</scope>
</reference>
<sequence length="69" mass="6898">RRHHERPKGLLTSIVEGAVGGIDVSVGLGRETNDVLGAVVTGVTVPFTAAGGAVVGAVNGIGNVFKSLF</sequence>
<dbReference type="WBParaSite" id="ES5_v2.g29022.t1">
    <property type="protein sequence ID" value="ES5_v2.g29022.t1"/>
    <property type="gene ID" value="ES5_v2.g29022"/>
</dbReference>